<sequence>MKMKILLTVFLFITGVANSNAQGTWTQKADFGGTGRRLAVGFSIGSKGYIGTGADISGGQPRNDFWEYDPATNTWAQKADFGGTARDGAVGFSIGSKGYIGTGYDGSHPYRNDFWEYDPAANTWTPKADFGGSGRISAVGFSIGNKGYIGTGYNGSYDKNDFWEYDPVKNVWTRKADFGGDERLFAAGFSIGSKGYIGTGLIGSSLRKDFWEYDPAVDKWTQKADVGGGTRAYAVGFSIGNKGYLGTGSANNPNFWTVYDPITDSWTRKADFEGSERTGAVGFSIGSKGYIGTGSYTKDFWEYTPDENFCLPPSNLKVTNITDTSVMLHGTIPDSSVRRFMIAYRATNTIDWIRILKPATSNHFTLKGLSPNTTYEWGVRSLCGKDTSTSEWVKGPNFTTASSFVSNEMNITLSISPNPVTSNLLTVHFISKNTTNIQIIISDVQGQTFIKQRLPVSNDILNRTIDVSALPKGIYILKVINSKNELEQIKFVKAN</sequence>
<dbReference type="Pfam" id="PF00041">
    <property type="entry name" value="fn3"/>
    <property type="match status" value="1"/>
</dbReference>
<keyword evidence="1" id="KW-0880">Kelch repeat</keyword>
<dbReference type="InterPro" id="IPR003961">
    <property type="entry name" value="FN3_dom"/>
</dbReference>
<evidence type="ECO:0000256" key="2">
    <source>
        <dbReference type="ARBA" id="ARBA00022737"/>
    </source>
</evidence>
<evidence type="ECO:0000256" key="3">
    <source>
        <dbReference type="SAM" id="SignalP"/>
    </source>
</evidence>
<organism evidence="5 6">
    <name type="scientific">Panacibacter ginsenosidivorans</name>
    <dbReference type="NCBI Taxonomy" id="1813871"/>
    <lineage>
        <taxon>Bacteria</taxon>
        <taxon>Pseudomonadati</taxon>
        <taxon>Bacteroidota</taxon>
        <taxon>Chitinophagia</taxon>
        <taxon>Chitinophagales</taxon>
        <taxon>Chitinophagaceae</taxon>
        <taxon>Panacibacter</taxon>
    </lineage>
</organism>
<dbReference type="NCBIfam" id="TIGR04183">
    <property type="entry name" value="Por_Secre_tail"/>
    <property type="match status" value="1"/>
</dbReference>
<dbReference type="Gene3D" id="2.120.10.80">
    <property type="entry name" value="Kelch-type beta propeller"/>
    <property type="match status" value="2"/>
</dbReference>
<dbReference type="InterPro" id="IPR013783">
    <property type="entry name" value="Ig-like_fold"/>
</dbReference>
<dbReference type="EMBL" id="CP042435">
    <property type="protein sequence ID" value="QEC69218.1"/>
    <property type="molecule type" value="Genomic_DNA"/>
</dbReference>
<dbReference type="CDD" id="cd00063">
    <property type="entry name" value="FN3"/>
    <property type="match status" value="1"/>
</dbReference>
<dbReference type="Pfam" id="PF18962">
    <property type="entry name" value="Por_Secre_tail"/>
    <property type="match status" value="1"/>
</dbReference>
<keyword evidence="3" id="KW-0732">Signal</keyword>
<dbReference type="InterPro" id="IPR026444">
    <property type="entry name" value="Secre_tail"/>
</dbReference>
<reference evidence="5 6" key="1">
    <citation type="journal article" date="2016" name="Int. J. Syst. Evol. Microbiol.">
        <title>Panacibacter ginsenosidivorans gen. nov., sp. nov., with ginsenoside converting activity isolated from soil of a ginseng field.</title>
        <authorList>
            <person name="Siddiqi M.Z."/>
            <person name="Muhammad Shafi S."/>
            <person name="Choi K.D."/>
            <person name="Im W.T."/>
        </authorList>
    </citation>
    <scope>NUCLEOTIDE SEQUENCE [LARGE SCALE GENOMIC DNA]</scope>
    <source>
        <strain evidence="5 6">Gsoil1550</strain>
    </source>
</reference>
<feature type="chain" id="PRO_5022942644" evidence="3">
    <location>
        <begin position="22"/>
        <end position="495"/>
    </location>
</feature>
<dbReference type="InterPro" id="IPR015915">
    <property type="entry name" value="Kelch-typ_b-propeller"/>
</dbReference>
<dbReference type="SUPFAM" id="SSF49265">
    <property type="entry name" value="Fibronectin type III"/>
    <property type="match status" value="1"/>
</dbReference>
<protein>
    <submittedName>
        <fullName evidence="5">T9SS type A sorting domain-containing protein</fullName>
    </submittedName>
</protein>
<feature type="signal peptide" evidence="3">
    <location>
        <begin position="1"/>
        <end position="21"/>
    </location>
</feature>
<dbReference type="OrthoDB" id="103335at2"/>
<dbReference type="PANTHER" id="PTHR45632:SF3">
    <property type="entry name" value="KELCH-LIKE PROTEIN 32"/>
    <property type="match status" value="1"/>
</dbReference>
<dbReference type="SMART" id="SM00060">
    <property type="entry name" value="FN3"/>
    <property type="match status" value="1"/>
</dbReference>
<keyword evidence="2" id="KW-0677">Repeat</keyword>
<name>A0A5B8VFW0_9BACT</name>
<dbReference type="PANTHER" id="PTHR45632">
    <property type="entry name" value="LD33804P"/>
    <property type="match status" value="1"/>
</dbReference>
<proteinExistence type="predicted"/>
<accession>A0A5B8VFW0</accession>
<dbReference type="Gene3D" id="2.60.40.10">
    <property type="entry name" value="Immunoglobulins"/>
    <property type="match status" value="1"/>
</dbReference>
<keyword evidence="6" id="KW-1185">Reference proteome</keyword>
<dbReference type="KEGG" id="pgin:FRZ67_18570"/>
<dbReference type="InterPro" id="IPR036116">
    <property type="entry name" value="FN3_sf"/>
</dbReference>
<gene>
    <name evidence="5" type="ORF">FRZ67_18570</name>
</gene>
<evidence type="ECO:0000313" key="5">
    <source>
        <dbReference type="EMBL" id="QEC69218.1"/>
    </source>
</evidence>
<evidence type="ECO:0000259" key="4">
    <source>
        <dbReference type="PROSITE" id="PS50853"/>
    </source>
</evidence>
<dbReference type="AlphaFoldDB" id="A0A5B8VFW0"/>
<dbReference type="PROSITE" id="PS50853">
    <property type="entry name" value="FN3"/>
    <property type="match status" value="1"/>
</dbReference>
<feature type="domain" description="Fibronectin type-III" evidence="4">
    <location>
        <begin position="312"/>
        <end position="403"/>
    </location>
</feature>
<dbReference type="SUPFAM" id="SSF117281">
    <property type="entry name" value="Kelch motif"/>
    <property type="match status" value="1"/>
</dbReference>
<evidence type="ECO:0000256" key="1">
    <source>
        <dbReference type="ARBA" id="ARBA00022441"/>
    </source>
</evidence>
<dbReference type="Proteomes" id="UP000321533">
    <property type="component" value="Chromosome"/>
</dbReference>
<evidence type="ECO:0000313" key="6">
    <source>
        <dbReference type="Proteomes" id="UP000321533"/>
    </source>
</evidence>
<dbReference type="RefSeq" id="WP_147192043.1">
    <property type="nucleotide sequence ID" value="NZ_CP042435.1"/>
</dbReference>